<reference evidence="4 6" key="2">
    <citation type="submission" date="2018-06" db="EMBL/GenBank/DDBJ databases">
        <authorList>
            <consortium name="Pathogen Informatics"/>
            <person name="Doyle S."/>
        </authorList>
    </citation>
    <scope>NUCLEOTIDE SEQUENCE [LARGE SCALE GENOMIC DNA]</scope>
    <source>
        <strain evidence="4 6">NCTC10293</strain>
    </source>
</reference>
<keyword evidence="1 4" id="KW-0238">DNA-binding</keyword>
<dbReference type="GO" id="GO:0003700">
    <property type="term" value="F:DNA-binding transcription factor activity"/>
    <property type="evidence" value="ECO:0007669"/>
    <property type="project" value="TreeGrafter"/>
</dbReference>
<evidence type="ECO:0000313" key="3">
    <source>
        <dbReference type="EMBL" id="OOR90848.1"/>
    </source>
</evidence>
<dbReference type="InterPro" id="IPR050807">
    <property type="entry name" value="TransReg_Diox_bact_type"/>
</dbReference>
<accession>A0A1T0A5H9</accession>
<evidence type="ECO:0000313" key="4">
    <source>
        <dbReference type="EMBL" id="STZ10683.1"/>
    </source>
</evidence>
<name>A0A1T0A5H9_9GAMM</name>
<dbReference type="InterPro" id="IPR001387">
    <property type="entry name" value="Cro/C1-type_HTH"/>
</dbReference>
<dbReference type="SUPFAM" id="SSF47413">
    <property type="entry name" value="lambda repressor-like DNA-binding domains"/>
    <property type="match status" value="1"/>
</dbReference>
<dbReference type="OrthoDB" id="6693274at2"/>
<dbReference type="PANTHER" id="PTHR46797">
    <property type="entry name" value="HTH-TYPE TRANSCRIPTIONAL REGULATOR"/>
    <property type="match status" value="1"/>
</dbReference>
<dbReference type="STRING" id="34060.B0181_04460"/>
<dbReference type="PANTHER" id="PTHR46797:SF1">
    <property type="entry name" value="METHYLPHOSPHONATE SYNTHASE"/>
    <property type="match status" value="1"/>
</dbReference>
<dbReference type="Proteomes" id="UP000190435">
    <property type="component" value="Unassembled WGS sequence"/>
</dbReference>
<evidence type="ECO:0000256" key="1">
    <source>
        <dbReference type="ARBA" id="ARBA00023125"/>
    </source>
</evidence>
<dbReference type="GO" id="GO:0003677">
    <property type="term" value="F:DNA binding"/>
    <property type="evidence" value="ECO:0007669"/>
    <property type="project" value="UniProtKB-KW"/>
</dbReference>
<dbReference type="EMBL" id="UGQE01000001">
    <property type="protein sequence ID" value="STZ10683.1"/>
    <property type="molecule type" value="Genomic_DNA"/>
</dbReference>
<evidence type="ECO:0000313" key="6">
    <source>
        <dbReference type="Proteomes" id="UP000255279"/>
    </source>
</evidence>
<dbReference type="InterPro" id="IPR010982">
    <property type="entry name" value="Lambda_DNA-bd_dom_sf"/>
</dbReference>
<dbReference type="EMBL" id="MUXU01000027">
    <property type="protein sequence ID" value="OOR90848.1"/>
    <property type="molecule type" value="Genomic_DNA"/>
</dbReference>
<keyword evidence="5" id="KW-1185">Reference proteome</keyword>
<dbReference type="GO" id="GO:0005829">
    <property type="term" value="C:cytosol"/>
    <property type="evidence" value="ECO:0007669"/>
    <property type="project" value="TreeGrafter"/>
</dbReference>
<proteinExistence type="predicted"/>
<dbReference type="Pfam" id="PF01381">
    <property type="entry name" value="HTH_3"/>
    <property type="match status" value="1"/>
</dbReference>
<protein>
    <submittedName>
        <fullName evidence="4">DNA-binding transcriptional repressor PuuR</fullName>
    </submittedName>
</protein>
<dbReference type="CDD" id="cd00093">
    <property type="entry name" value="HTH_XRE"/>
    <property type="match status" value="1"/>
</dbReference>
<evidence type="ECO:0000313" key="5">
    <source>
        <dbReference type="Proteomes" id="UP000190435"/>
    </source>
</evidence>
<dbReference type="SMART" id="SM00530">
    <property type="entry name" value="HTH_XRE"/>
    <property type="match status" value="1"/>
</dbReference>
<dbReference type="AlphaFoldDB" id="A0A1T0A5H9"/>
<feature type="domain" description="HTH cro/C1-type" evidence="2">
    <location>
        <begin position="17"/>
        <end position="71"/>
    </location>
</feature>
<dbReference type="RefSeq" id="WP_078276278.1">
    <property type="nucleotide sequence ID" value="NZ_MUXU01000027.1"/>
</dbReference>
<dbReference type="Proteomes" id="UP000255279">
    <property type="component" value="Unassembled WGS sequence"/>
</dbReference>
<organism evidence="3 5">
    <name type="scientific">Moraxella caviae</name>
    <dbReference type="NCBI Taxonomy" id="34060"/>
    <lineage>
        <taxon>Bacteria</taxon>
        <taxon>Pseudomonadati</taxon>
        <taxon>Pseudomonadota</taxon>
        <taxon>Gammaproteobacteria</taxon>
        <taxon>Moraxellales</taxon>
        <taxon>Moraxellaceae</taxon>
        <taxon>Moraxella</taxon>
    </lineage>
</organism>
<dbReference type="Gene3D" id="1.10.260.40">
    <property type="entry name" value="lambda repressor-like DNA-binding domains"/>
    <property type="match status" value="1"/>
</dbReference>
<reference evidence="3 5" key="1">
    <citation type="submission" date="2017-02" db="EMBL/GenBank/DDBJ databases">
        <title>Draft genome sequence of Moraxella caviae CCUG 355 type strain.</title>
        <authorList>
            <person name="Engstrom-Jakobsson H."/>
            <person name="Salva-Serra F."/>
            <person name="Thorell K."/>
            <person name="Gonzales-Siles L."/>
            <person name="Karlsson R."/>
            <person name="Boulund F."/>
            <person name="Engstrand L."/>
            <person name="Moore E."/>
        </authorList>
    </citation>
    <scope>NUCLEOTIDE SEQUENCE [LARGE SCALE GENOMIC DNA]</scope>
    <source>
        <strain evidence="3 5">CCUG 355</strain>
    </source>
</reference>
<sequence length="114" mass="12915">MTKRTDKNLSNAIGRAIAQKRQRTGLTQAQVAEHIGVSDDAISRMERGNIMPTIKRLAELADLFDCETADFLTCASPTINDETRHVMNLLMQLAPHERRELIAIIERLVDWKSQ</sequence>
<dbReference type="PROSITE" id="PS50943">
    <property type="entry name" value="HTH_CROC1"/>
    <property type="match status" value="1"/>
</dbReference>
<gene>
    <name evidence="3" type="ORF">B0181_04460</name>
    <name evidence="4" type="ORF">NCTC10293_01038</name>
</gene>
<evidence type="ECO:0000259" key="2">
    <source>
        <dbReference type="PROSITE" id="PS50943"/>
    </source>
</evidence>